<evidence type="ECO:0000256" key="1">
    <source>
        <dbReference type="SAM" id="MobiDB-lite"/>
    </source>
</evidence>
<dbReference type="AlphaFoldDB" id="A0A1R3IZ17"/>
<protein>
    <submittedName>
        <fullName evidence="2">Rho guanine nucleotide exchange factor (GEF) 10-like isoform 1</fullName>
    </submittedName>
</protein>
<comment type="caution">
    <text evidence="2">The sequence shown here is derived from an EMBL/GenBank/DDBJ whole genome shotgun (WGS) entry which is preliminary data.</text>
</comment>
<organism evidence="2 3">
    <name type="scientific">Corchorus capsularis</name>
    <name type="common">Jute</name>
    <dbReference type="NCBI Taxonomy" id="210143"/>
    <lineage>
        <taxon>Eukaryota</taxon>
        <taxon>Viridiplantae</taxon>
        <taxon>Streptophyta</taxon>
        <taxon>Embryophyta</taxon>
        <taxon>Tracheophyta</taxon>
        <taxon>Spermatophyta</taxon>
        <taxon>Magnoliopsida</taxon>
        <taxon>eudicotyledons</taxon>
        <taxon>Gunneridae</taxon>
        <taxon>Pentapetalae</taxon>
        <taxon>rosids</taxon>
        <taxon>malvids</taxon>
        <taxon>Malvales</taxon>
        <taxon>Malvaceae</taxon>
        <taxon>Grewioideae</taxon>
        <taxon>Apeibeae</taxon>
        <taxon>Corchorus</taxon>
    </lineage>
</organism>
<feature type="region of interest" description="Disordered" evidence="1">
    <location>
        <begin position="1"/>
        <end position="59"/>
    </location>
</feature>
<name>A0A1R3IZ17_COCAP</name>
<feature type="compositionally biased region" description="Polar residues" evidence="1">
    <location>
        <begin position="1"/>
        <end position="26"/>
    </location>
</feature>
<dbReference type="Proteomes" id="UP000188268">
    <property type="component" value="Unassembled WGS sequence"/>
</dbReference>
<keyword evidence="3" id="KW-1185">Reference proteome</keyword>
<gene>
    <name evidence="2" type="ORF">CCACVL1_08749</name>
</gene>
<proteinExistence type="predicted"/>
<reference evidence="2 3" key="1">
    <citation type="submission" date="2013-09" db="EMBL/GenBank/DDBJ databases">
        <title>Corchorus capsularis genome sequencing.</title>
        <authorList>
            <person name="Alam M."/>
            <person name="Haque M.S."/>
            <person name="Islam M.S."/>
            <person name="Emdad E.M."/>
            <person name="Islam M.M."/>
            <person name="Ahmed B."/>
            <person name="Halim A."/>
            <person name="Hossen Q.M.M."/>
            <person name="Hossain M.Z."/>
            <person name="Ahmed R."/>
            <person name="Khan M.M."/>
            <person name="Islam R."/>
            <person name="Rashid M.M."/>
            <person name="Khan S.A."/>
            <person name="Rahman M.S."/>
            <person name="Alam M."/>
        </authorList>
    </citation>
    <scope>NUCLEOTIDE SEQUENCE [LARGE SCALE GENOMIC DNA]</scope>
    <source>
        <strain evidence="3">cv. CVL-1</strain>
        <tissue evidence="2">Whole seedling</tissue>
    </source>
</reference>
<evidence type="ECO:0000313" key="3">
    <source>
        <dbReference type="Proteomes" id="UP000188268"/>
    </source>
</evidence>
<evidence type="ECO:0000313" key="2">
    <source>
        <dbReference type="EMBL" id="OMO87818.1"/>
    </source>
</evidence>
<feature type="compositionally biased region" description="Basic and acidic residues" evidence="1">
    <location>
        <begin position="30"/>
        <end position="52"/>
    </location>
</feature>
<dbReference type="Gramene" id="OMO87818">
    <property type="protein sequence ID" value="OMO87818"/>
    <property type="gene ID" value="CCACVL1_08749"/>
</dbReference>
<sequence>MRTTNLDNNTNGTVNPPISEIPSVNSGGRADFEAEQRKWWSRSSERREERKLGKSLVKN</sequence>
<dbReference type="EMBL" id="AWWV01009150">
    <property type="protein sequence ID" value="OMO87818.1"/>
    <property type="molecule type" value="Genomic_DNA"/>
</dbReference>
<accession>A0A1R3IZ17</accession>
<dbReference type="OrthoDB" id="10676144at2759"/>